<proteinExistence type="predicted"/>
<organism evidence="8 9">
    <name type="scientific">Aphanomyces astaci</name>
    <name type="common">Crayfish plague agent</name>
    <dbReference type="NCBI Taxonomy" id="112090"/>
    <lineage>
        <taxon>Eukaryota</taxon>
        <taxon>Sar</taxon>
        <taxon>Stramenopiles</taxon>
        <taxon>Oomycota</taxon>
        <taxon>Saprolegniomycetes</taxon>
        <taxon>Saprolegniales</taxon>
        <taxon>Verrucalvaceae</taxon>
        <taxon>Aphanomyces</taxon>
    </lineage>
</organism>
<dbReference type="GO" id="GO:0046983">
    <property type="term" value="F:protein dimerization activity"/>
    <property type="evidence" value="ECO:0007669"/>
    <property type="project" value="InterPro"/>
</dbReference>
<keyword evidence="3" id="KW-0863">Zinc-finger</keyword>
<comment type="subcellular location">
    <subcellularLocation>
        <location evidence="1">Nucleus</location>
    </subcellularLocation>
</comment>
<dbReference type="PANTHER" id="PTHR46481:SF10">
    <property type="entry name" value="ZINC FINGER BED DOMAIN-CONTAINING PROTEIN 39"/>
    <property type="match status" value="1"/>
</dbReference>
<dbReference type="AlphaFoldDB" id="A0A3R6XW96"/>
<dbReference type="Pfam" id="PF20681">
    <property type="entry name" value="DUF6818"/>
    <property type="match status" value="1"/>
</dbReference>
<reference evidence="8 9" key="1">
    <citation type="submission" date="2018-08" db="EMBL/GenBank/DDBJ databases">
        <title>Aphanomyces genome sequencing and annotation.</title>
        <authorList>
            <person name="Minardi D."/>
            <person name="Oidtmann B."/>
            <person name="Van Der Giezen M."/>
            <person name="Studholme D.J."/>
        </authorList>
    </citation>
    <scope>NUCLEOTIDE SEQUENCE [LARGE SCALE GENOMIC DNA]</scope>
    <source>
        <strain evidence="8 9">Sv</strain>
    </source>
</reference>
<dbReference type="InterPro" id="IPR049203">
    <property type="entry name" value="DUF6818"/>
</dbReference>
<dbReference type="EMBL" id="QUTG01003075">
    <property type="protein sequence ID" value="RHY93338.1"/>
    <property type="molecule type" value="Genomic_DNA"/>
</dbReference>
<accession>A0A3R6XW96</accession>
<evidence type="ECO:0000256" key="3">
    <source>
        <dbReference type="ARBA" id="ARBA00022771"/>
    </source>
</evidence>
<feature type="domain" description="HAT C-terminal dimerisation" evidence="6">
    <location>
        <begin position="293"/>
        <end position="360"/>
    </location>
</feature>
<dbReference type="SUPFAM" id="SSF53098">
    <property type="entry name" value="Ribonuclease H-like"/>
    <property type="match status" value="1"/>
</dbReference>
<sequence length="460" mass="52683">MCKHCGNNVFYYKKSKQVSHHLNSCEKFRPTMMALDPHERPTWFAVSTKRQKQAKALSSMKVPTGISFGHPSAAPVKTLQESMRRYALPKLSQVDLEAIKKDVVIHFYITGTSFHRVDQFHLKRAFQRARPGIVLPNRQALAKKYLDICYHEVEEETDRRLGAPDTQVDRVLVSEVFDAFVHQLSHAIGDIWSLNLHQSKYIVAAVKARWDFVYSDAHGMGSLLDPRFVDSGFDSMEFKEDVVDFVVNYPPSDTAPSTNSRRDALSRDLKEFQKYCLKLHSAKGWRLEELKSKKKTVAKFWVLDGQAWPLLRELALRVFNLVASSAASERNFSMHGFIQSKKRNRLSPSTVTKLMYIKTNYNLDDEVGGKDYSSDEYTNSDLLNRIAEIKLLSVRDADVLKRKFLLLKNHTKPTGDHDCPQEVKRVKRIQREIDTSVSVISLSGDDNDNKDEGTYCLKSC</sequence>
<dbReference type="GO" id="GO:0005634">
    <property type="term" value="C:nucleus"/>
    <property type="evidence" value="ECO:0007669"/>
    <property type="project" value="UniProtKB-SubCell"/>
</dbReference>
<evidence type="ECO:0000259" key="6">
    <source>
        <dbReference type="Pfam" id="PF05699"/>
    </source>
</evidence>
<dbReference type="Pfam" id="PF05699">
    <property type="entry name" value="Dimer_Tnp_hAT"/>
    <property type="match status" value="1"/>
</dbReference>
<comment type="caution">
    <text evidence="8">The sequence shown here is derived from an EMBL/GenBank/DDBJ whole genome shotgun (WGS) entry which is preliminary data.</text>
</comment>
<dbReference type="Proteomes" id="UP000285712">
    <property type="component" value="Unassembled WGS sequence"/>
</dbReference>
<evidence type="ECO:0000313" key="8">
    <source>
        <dbReference type="EMBL" id="RHY93338.1"/>
    </source>
</evidence>
<dbReference type="VEuPathDB" id="FungiDB:H257_07290"/>
<gene>
    <name evidence="8" type="ORF">DYB35_010407</name>
</gene>
<keyword evidence="2" id="KW-0479">Metal-binding</keyword>
<protein>
    <submittedName>
        <fullName evidence="8">Uncharacterized protein</fullName>
    </submittedName>
</protein>
<dbReference type="InterPro" id="IPR008906">
    <property type="entry name" value="HATC_C_dom"/>
</dbReference>
<evidence type="ECO:0000313" key="9">
    <source>
        <dbReference type="Proteomes" id="UP000285712"/>
    </source>
</evidence>
<evidence type="ECO:0000259" key="7">
    <source>
        <dbReference type="Pfam" id="PF20681"/>
    </source>
</evidence>
<evidence type="ECO:0000256" key="4">
    <source>
        <dbReference type="ARBA" id="ARBA00022833"/>
    </source>
</evidence>
<evidence type="ECO:0000256" key="1">
    <source>
        <dbReference type="ARBA" id="ARBA00004123"/>
    </source>
</evidence>
<dbReference type="PANTHER" id="PTHR46481">
    <property type="entry name" value="ZINC FINGER BED DOMAIN-CONTAINING PROTEIN 4"/>
    <property type="match status" value="1"/>
</dbReference>
<evidence type="ECO:0000256" key="5">
    <source>
        <dbReference type="ARBA" id="ARBA00023242"/>
    </source>
</evidence>
<keyword evidence="5" id="KW-0539">Nucleus</keyword>
<dbReference type="InterPro" id="IPR012337">
    <property type="entry name" value="RNaseH-like_sf"/>
</dbReference>
<keyword evidence="4" id="KW-0862">Zinc</keyword>
<dbReference type="InterPro" id="IPR052035">
    <property type="entry name" value="ZnF_BED_domain_contain"/>
</dbReference>
<evidence type="ECO:0000256" key="2">
    <source>
        <dbReference type="ARBA" id="ARBA00022723"/>
    </source>
</evidence>
<dbReference type="GO" id="GO:0008270">
    <property type="term" value="F:zinc ion binding"/>
    <property type="evidence" value="ECO:0007669"/>
    <property type="project" value="UniProtKB-KW"/>
</dbReference>
<name>A0A3R6XW96_APHAT</name>
<feature type="domain" description="DUF6818" evidence="7">
    <location>
        <begin position="395"/>
        <end position="449"/>
    </location>
</feature>